<keyword evidence="1" id="KW-0472">Membrane</keyword>
<accession>A0AAP5EV70</accession>
<protein>
    <submittedName>
        <fullName evidence="4">SLATT domain-containing protein</fullName>
    </submittedName>
</protein>
<feature type="transmembrane region" description="Helical" evidence="1">
    <location>
        <begin position="42"/>
        <end position="62"/>
    </location>
</feature>
<feature type="domain" description="SMODS and SLOG-associating 2TM effector" evidence="2">
    <location>
        <begin position="16"/>
        <end position="203"/>
    </location>
</feature>
<gene>
    <name evidence="4" type="ORF">NIE36_16240</name>
    <name evidence="3" type="ORF">OSB80_16285</name>
</gene>
<dbReference type="EMBL" id="JAMXWF010000011">
    <property type="protein sequence ID" value="MDQ6408740.1"/>
    <property type="molecule type" value="Genomic_DNA"/>
</dbReference>
<evidence type="ECO:0000313" key="3">
    <source>
        <dbReference type="EMBL" id="MCX4146915.1"/>
    </source>
</evidence>
<name>A0AAP5EV70_9BURK</name>
<organism evidence="4 6">
    <name type="scientific">Paraburkholderia madseniana</name>
    <dbReference type="NCBI Taxonomy" id="2599607"/>
    <lineage>
        <taxon>Bacteria</taxon>
        <taxon>Pseudomonadati</taxon>
        <taxon>Pseudomonadota</taxon>
        <taxon>Betaproteobacteria</taxon>
        <taxon>Burkholderiales</taxon>
        <taxon>Burkholderiaceae</taxon>
        <taxon>Paraburkholderia</taxon>
    </lineage>
</organism>
<feature type="transmembrane region" description="Helical" evidence="1">
    <location>
        <begin position="74"/>
        <end position="93"/>
    </location>
</feature>
<dbReference type="Pfam" id="PF18160">
    <property type="entry name" value="SLATT_5"/>
    <property type="match status" value="1"/>
</dbReference>
<keyword evidence="1" id="KW-0812">Transmembrane</keyword>
<evidence type="ECO:0000259" key="2">
    <source>
        <dbReference type="Pfam" id="PF18160"/>
    </source>
</evidence>
<dbReference type="Proteomes" id="UP001242288">
    <property type="component" value="Unassembled WGS sequence"/>
</dbReference>
<proteinExistence type="predicted"/>
<evidence type="ECO:0000313" key="4">
    <source>
        <dbReference type="EMBL" id="MDQ6408740.1"/>
    </source>
</evidence>
<evidence type="ECO:0000313" key="5">
    <source>
        <dbReference type="Proteomes" id="UP001209412"/>
    </source>
</evidence>
<dbReference type="InterPro" id="IPR041115">
    <property type="entry name" value="SLATT_5"/>
</dbReference>
<keyword evidence="5" id="KW-1185">Reference proteome</keyword>
<dbReference type="RefSeq" id="WP_266258470.1">
    <property type="nucleotide sequence ID" value="NZ_JAMXWF010000011.1"/>
</dbReference>
<sequence length="209" mass="23984">MTTNPTPPVDPFQKAREALYNRIWFTRKARIQSEKRLLQNDLHAQLMLQLFSAYSIGLSIYLLKFHAAGLSDDAANVTLIVISVLLFGIAPYVSARNFKGRAEEFKAVYVKLQTLLDDLNRIEWMTSVQEAHAAYDVVEREYARTLASSENHLEIDDAVSRYGARGISRPLSKRECASVFLFFSRRWAIWLGGYIVPPVFFFAYSIFFK</sequence>
<dbReference type="Proteomes" id="UP001209412">
    <property type="component" value="Unassembled WGS sequence"/>
</dbReference>
<feature type="transmembrane region" description="Helical" evidence="1">
    <location>
        <begin position="187"/>
        <end position="207"/>
    </location>
</feature>
<evidence type="ECO:0000313" key="6">
    <source>
        <dbReference type="Proteomes" id="UP001242288"/>
    </source>
</evidence>
<dbReference type="AlphaFoldDB" id="A0AAP5EV70"/>
<evidence type="ECO:0000256" key="1">
    <source>
        <dbReference type="SAM" id="Phobius"/>
    </source>
</evidence>
<keyword evidence="1" id="KW-1133">Transmembrane helix</keyword>
<reference evidence="4" key="1">
    <citation type="submission" date="2022-06" db="EMBL/GenBank/DDBJ databases">
        <title>PHB producers.</title>
        <authorList>
            <person name="Besaury L."/>
        </authorList>
    </citation>
    <scope>NUCLEOTIDE SEQUENCE</scope>
    <source>
        <strain evidence="4 5">SEWS6</strain>
    </source>
</reference>
<comment type="caution">
    <text evidence="4">The sequence shown here is derived from an EMBL/GenBank/DDBJ whole genome shotgun (WGS) entry which is preliminary data.</text>
</comment>
<dbReference type="NCBIfam" id="NF033631">
    <property type="entry name" value="SLATT_5"/>
    <property type="match status" value="1"/>
</dbReference>
<dbReference type="EMBL" id="JAPKHW010000011">
    <property type="protein sequence ID" value="MCX4146915.1"/>
    <property type="molecule type" value="Genomic_DNA"/>
</dbReference>